<sequence>MVSASLRLYLAICFLALNVAATTLTVTKVGVIGTGCVPGTAEAEVDNNLRKIRVRVSNFKAEAGPGISIAAGRKNCAVTLNVQIPEGYSVSLDKAVVKAAYSVDSGVSISSTSRSHFQGQLEEGSGSSSVSGPGNGDATLVNDLSPANWSPCGGDGIVVISTDLRVSNSANRKGSGSIAVKGSWESDLVWKKC</sequence>
<dbReference type="Pfam" id="PF14273">
    <property type="entry name" value="DUF4360"/>
    <property type="match status" value="1"/>
</dbReference>
<accession>A0A5C3KLA9</accession>
<dbReference type="EMBL" id="ML210280">
    <property type="protein sequence ID" value="TFK21036.1"/>
    <property type="molecule type" value="Genomic_DNA"/>
</dbReference>
<feature type="region of interest" description="Disordered" evidence="1">
    <location>
        <begin position="118"/>
        <end position="137"/>
    </location>
</feature>
<organism evidence="3 4">
    <name type="scientific">Coprinopsis marcescibilis</name>
    <name type="common">Agaric fungus</name>
    <name type="synonym">Psathyrella marcescibilis</name>
    <dbReference type="NCBI Taxonomy" id="230819"/>
    <lineage>
        <taxon>Eukaryota</taxon>
        <taxon>Fungi</taxon>
        <taxon>Dikarya</taxon>
        <taxon>Basidiomycota</taxon>
        <taxon>Agaricomycotina</taxon>
        <taxon>Agaricomycetes</taxon>
        <taxon>Agaricomycetidae</taxon>
        <taxon>Agaricales</taxon>
        <taxon>Agaricineae</taxon>
        <taxon>Psathyrellaceae</taxon>
        <taxon>Coprinopsis</taxon>
    </lineage>
</organism>
<dbReference type="Proteomes" id="UP000307440">
    <property type="component" value="Unassembled WGS sequence"/>
</dbReference>
<evidence type="ECO:0000313" key="3">
    <source>
        <dbReference type="EMBL" id="TFK21036.1"/>
    </source>
</evidence>
<dbReference type="PANTHER" id="PTHR38847">
    <property type="match status" value="1"/>
</dbReference>
<evidence type="ECO:0008006" key="5">
    <source>
        <dbReference type="Google" id="ProtNLM"/>
    </source>
</evidence>
<keyword evidence="4" id="KW-1185">Reference proteome</keyword>
<name>A0A5C3KLA9_COPMA</name>
<feature type="chain" id="PRO_5023129796" description="Secreted protein" evidence="2">
    <location>
        <begin position="22"/>
        <end position="193"/>
    </location>
</feature>
<reference evidence="3 4" key="1">
    <citation type="journal article" date="2019" name="Nat. Ecol. Evol.">
        <title>Megaphylogeny resolves global patterns of mushroom evolution.</title>
        <authorList>
            <person name="Varga T."/>
            <person name="Krizsan K."/>
            <person name="Foldi C."/>
            <person name="Dima B."/>
            <person name="Sanchez-Garcia M."/>
            <person name="Sanchez-Ramirez S."/>
            <person name="Szollosi G.J."/>
            <person name="Szarkandi J.G."/>
            <person name="Papp V."/>
            <person name="Albert L."/>
            <person name="Andreopoulos W."/>
            <person name="Angelini C."/>
            <person name="Antonin V."/>
            <person name="Barry K.W."/>
            <person name="Bougher N.L."/>
            <person name="Buchanan P."/>
            <person name="Buyck B."/>
            <person name="Bense V."/>
            <person name="Catcheside P."/>
            <person name="Chovatia M."/>
            <person name="Cooper J."/>
            <person name="Damon W."/>
            <person name="Desjardin D."/>
            <person name="Finy P."/>
            <person name="Geml J."/>
            <person name="Haridas S."/>
            <person name="Hughes K."/>
            <person name="Justo A."/>
            <person name="Karasinski D."/>
            <person name="Kautmanova I."/>
            <person name="Kiss B."/>
            <person name="Kocsube S."/>
            <person name="Kotiranta H."/>
            <person name="LaButti K.M."/>
            <person name="Lechner B.E."/>
            <person name="Liimatainen K."/>
            <person name="Lipzen A."/>
            <person name="Lukacs Z."/>
            <person name="Mihaltcheva S."/>
            <person name="Morgado L.N."/>
            <person name="Niskanen T."/>
            <person name="Noordeloos M.E."/>
            <person name="Ohm R.A."/>
            <person name="Ortiz-Santana B."/>
            <person name="Ovrebo C."/>
            <person name="Racz N."/>
            <person name="Riley R."/>
            <person name="Savchenko A."/>
            <person name="Shiryaev A."/>
            <person name="Soop K."/>
            <person name="Spirin V."/>
            <person name="Szebenyi C."/>
            <person name="Tomsovsky M."/>
            <person name="Tulloss R.E."/>
            <person name="Uehling J."/>
            <person name="Grigoriev I.V."/>
            <person name="Vagvolgyi C."/>
            <person name="Papp T."/>
            <person name="Martin F.M."/>
            <person name="Miettinen O."/>
            <person name="Hibbett D.S."/>
            <person name="Nagy L.G."/>
        </authorList>
    </citation>
    <scope>NUCLEOTIDE SEQUENCE [LARGE SCALE GENOMIC DNA]</scope>
    <source>
        <strain evidence="3 4">CBS 121175</strain>
    </source>
</reference>
<evidence type="ECO:0000256" key="1">
    <source>
        <dbReference type="SAM" id="MobiDB-lite"/>
    </source>
</evidence>
<evidence type="ECO:0000313" key="4">
    <source>
        <dbReference type="Proteomes" id="UP000307440"/>
    </source>
</evidence>
<proteinExistence type="predicted"/>
<feature type="signal peptide" evidence="2">
    <location>
        <begin position="1"/>
        <end position="21"/>
    </location>
</feature>
<dbReference type="AlphaFoldDB" id="A0A5C3KLA9"/>
<dbReference type="PANTHER" id="PTHR38847:SF1">
    <property type="entry name" value="PSEUDOURIDINE SYNTHASE RSUA_RLUA-LIKE DOMAIN-CONTAINING PROTEIN"/>
    <property type="match status" value="1"/>
</dbReference>
<evidence type="ECO:0000256" key="2">
    <source>
        <dbReference type="SAM" id="SignalP"/>
    </source>
</evidence>
<dbReference type="OrthoDB" id="152248at2759"/>
<keyword evidence="2" id="KW-0732">Signal</keyword>
<gene>
    <name evidence="3" type="ORF">FA15DRAFT_646134</name>
</gene>
<dbReference type="InterPro" id="IPR025649">
    <property type="entry name" value="DUF4360"/>
</dbReference>
<dbReference type="STRING" id="230819.A0A5C3KLA9"/>
<protein>
    <recommendedName>
        <fullName evidence="5">Secreted protein</fullName>
    </recommendedName>
</protein>